<dbReference type="SMART" id="SM00849">
    <property type="entry name" value="Lactamase_B"/>
    <property type="match status" value="1"/>
</dbReference>
<evidence type="ECO:0000313" key="2">
    <source>
        <dbReference type="EMBL" id="SUZ56761.1"/>
    </source>
</evidence>
<sequence length="263" mass="28823">MLNAMSRAEPTATSSFNTLVNTHANGDHCNGNELVHGAEIISSVATAAELAEESPERLATMMRNAPSLGEAGEFLQRCFGAFDFEGITPTLPTRTFEGSMNVSVGDKEVCLKQVGPCHTKGDILAYVPDDKLIFTGDILFIEGHPILWVGPIANWIHACDYMLEIDVETVVPGHGPITDKRGVTAVRDYLVYIRDEAKKRYQAGLPMYEAAMDISLTDYDNWGDAERIVINVATLYREFGSTEKTGDLFGLMAKADKARRQAT</sequence>
<dbReference type="PANTHER" id="PTHR42951:SF4">
    <property type="entry name" value="ACYL-COENZYME A THIOESTERASE MBLAC2"/>
    <property type="match status" value="1"/>
</dbReference>
<dbReference type="CDD" id="cd16282">
    <property type="entry name" value="metallo-hydrolase-like_MBL-fold"/>
    <property type="match status" value="1"/>
</dbReference>
<dbReference type="InterPro" id="IPR050855">
    <property type="entry name" value="NDM-1-like"/>
</dbReference>
<evidence type="ECO:0000259" key="1">
    <source>
        <dbReference type="SMART" id="SM00849"/>
    </source>
</evidence>
<reference evidence="2" key="1">
    <citation type="submission" date="2018-05" db="EMBL/GenBank/DDBJ databases">
        <authorList>
            <person name="Lanie J.A."/>
            <person name="Ng W.-L."/>
            <person name="Kazmierczak K.M."/>
            <person name="Andrzejewski T.M."/>
            <person name="Davidsen T.M."/>
            <person name="Wayne K.J."/>
            <person name="Tettelin H."/>
            <person name="Glass J.I."/>
            <person name="Rusch D."/>
            <person name="Podicherti R."/>
            <person name="Tsui H.-C.T."/>
            <person name="Winkler M.E."/>
        </authorList>
    </citation>
    <scope>NUCLEOTIDE SEQUENCE</scope>
</reference>
<dbReference type="EMBL" id="UINC01000521">
    <property type="protein sequence ID" value="SUZ56761.1"/>
    <property type="molecule type" value="Genomic_DNA"/>
</dbReference>
<dbReference type="SUPFAM" id="SSF56281">
    <property type="entry name" value="Metallo-hydrolase/oxidoreductase"/>
    <property type="match status" value="1"/>
</dbReference>
<organism evidence="2">
    <name type="scientific">marine metagenome</name>
    <dbReference type="NCBI Taxonomy" id="408172"/>
    <lineage>
        <taxon>unclassified sequences</taxon>
        <taxon>metagenomes</taxon>
        <taxon>ecological metagenomes</taxon>
    </lineage>
</organism>
<feature type="domain" description="Metallo-beta-lactamase" evidence="1">
    <location>
        <begin position="10"/>
        <end position="174"/>
    </location>
</feature>
<gene>
    <name evidence="2" type="ORF">METZ01_LOCUS9615</name>
</gene>
<dbReference type="InterPro" id="IPR036866">
    <property type="entry name" value="RibonucZ/Hydroxyglut_hydro"/>
</dbReference>
<name>A0A381NQ97_9ZZZZ</name>
<dbReference type="Pfam" id="PF00753">
    <property type="entry name" value="Lactamase_B"/>
    <property type="match status" value="1"/>
</dbReference>
<accession>A0A381NQ97</accession>
<dbReference type="PANTHER" id="PTHR42951">
    <property type="entry name" value="METALLO-BETA-LACTAMASE DOMAIN-CONTAINING"/>
    <property type="match status" value="1"/>
</dbReference>
<protein>
    <recommendedName>
        <fullName evidence="1">Metallo-beta-lactamase domain-containing protein</fullName>
    </recommendedName>
</protein>
<dbReference type="Gene3D" id="3.60.15.10">
    <property type="entry name" value="Ribonuclease Z/Hydroxyacylglutathione hydrolase-like"/>
    <property type="match status" value="1"/>
</dbReference>
<dbReference type="AlphaFoldDB" id="A0A381NQ97"/>
<proteinExistence type="predicted"/>
<dbReference type="InterPro" id="IPR001279">
    <property type="entry name" value="Metallo-B-lactamas"/>
</dbReference>